<evidence type="ECO:0000313" key="2">
    <source>
        <dbReference type="Proteomes" id="UP000190541"/>
    </source>
</evidence>
<organism evidence="1 2">
    <name type="scientific">Parapedobacter luteus</name>
    <dbReference type="NCBI Taxonomy" id="623280"/>
    <lineage>
        <taxon>Bacteria</taxon>
        <taxon>Pseudomonadati</taxon>
        <taxon>Bacteroidota</taxon>
        <taxon>Sphingobacteriia</taxon>
        <taxon>Sphingobacteriales</taxon>
        <taxon>Sphingobacteriaceae</taxon>
        <taxon>Parapedobacter</taxon>
    </lineage>
</organism>
<gene>
    <name evidence="1" type="ORF">SAMN05660226_03367</name>
</gene>
<reference evidence="1 2" key="1">
    <citation type="submission" date="2017-02" db="EMBL/GenBank/DDBJ databases">
        <authorList>
            <person name="Peterson S.W."/>
        </authorList>
    </citation>
    <scope>NUCLEOTIDE SEQUENCE [LARGE SCALE GENOMIC DNA]</scope>
    <source>
        <strain evidence="1 2">DSM 22899</strain>
    </source>
</reference>
<evidence type="ECO:0000313" key="1">
    <source>
        <dbReference type="EMBL" id="SKB84366.1"/>
    </source>
</evidence>
<dbReference type="Proteomes" id="UP000190541">
    <property type="component" value="Unassembled WGS sequence"/>
</dbReference>
<sequence length="50" mass="5582">MLVIYLLLSILFHACIVIAEGAHILVIPDASAMPRLGQSGKRFTLYHFKI</sequence>
<dbReference type="RefSeq" id="WP_176146251.1">
    <property type="nucleotide sequence ID" value="NZ_FUYS01000010.1"/>
</dbReference>
<proteinExistence type="predicted"/>
<protein>
    <submittedName>
        <fullName evidence="1">Uncharacterized protein</fullName>
    </submittedName>
</protein>
<accession>A0A1T5EKD2</accession>
<name>A0A1T5EKD2_9SPHI</name>
<dbReference type="AlphaFoldDB" id="A0A1T5EKD2"/>
<dbReference type="EMBL" id="FUYS01000010">
    <property type="protein sequence ID" value="SKB84366.1"/>
    <property type="molecule type" value="Genomic_DNA"/>
</dbReference>
<keyword evidence="2" id="KW-1185">Reference proteome</keyword>